<reference evidence="2 3" key="1">
    <citation type="submission" date="2020-08" db="EMBL/GenBank/DDBJ databases">
        <title>Sequencing the genomes of 1000 actinobacteria strains.</title>
        <authorList>
            <person name="Klenk H.-P."/>
        </authorList>
    </citation>
    <scope>NUCLEOTIDE SEQUENCE [LARGE SCALE GENOMIC DNA]</scope>
    <source>
        <strain evidence="2 3">DSM 44598</strain>
    </source>
</reference>
<keyword evidence="3" id="KW-1185">Reference proteome</keyword>
<name>A0A840VZN9_9ACTN</name>
<accession>A0A840VZN9</accession>
<dbReference type="EMBL" id="JACHDO010000001">
    <property type="protein sequence ID" value="MBB5489980.1"/>
    <property type="molecule type" value="Genomic_DNA"/>
</dbReference>
<organism evidence="2 3">
    <name type="scientific">Nocardiopsis metallicus</name>
    <dbReference type="NCBI Taxonomy" id="179819"/>
    <lineage>
        <taxon>Bacteria</taxon>
        <taxon>Bacillati</taxon>
        <taxon>Actinomycetota</taxon>
        <taxon>Actinomycetes</taxon>
        <taxon>Streptosporangiales</taxon>
        <taxon>Nocardiopsidaceae</taxon>
        <taxon>Nocardiopsis</taxon>
    </lineage>
</organism>
<dbReference type="RefSeq" id="WP_184362740.1">
    <property type="nucleotide sequence ID" value="NZ_JACHDO010000001.1"/>
</dbReference>
<proteinExistence type="predicted"/>
<gene>
    <name evidence="2" type="ORF">HNR07_001117</name>
</gene>
<dbReference type="Proteomes" id="UP000579647">
    <property type="component" value="Unassembled WGS sequence"/>
</dbReference>
<sequence length="100" mass="10338">MLLAAAALPLVPGWTLTAYTSITDVEGCRMVNGRAHPAVDAAPSAFLEWTTALVSVLGGAFSLGLTALVAAGLLLDRPIPFRAALRRLFTRPGYSSAGAL</sequence>
<evidence type="ECO:0000313" key="3">
    <source>
        <dbReference type="Proteomes" id="UP000579647"/>
    </source>
</evidence>
<evidence type="ECO:0000256" key="1">
    <source>
        <dbReference type="SAM" id="Phobius"/>
    </source>
</evidence>
<keyword evidence="1" id="KW-1133">Transmembrane helix</keyword>
<protein>
    <submittedName>
        <fullName evidence="2">Uncharacterized protein</fullName>
    </submittedName>
</protein>
<feature type="transmembrane region" description="Helical" evidence="1">
    <location>
        <begin position="52"/>
        <end position="75"/>
    </location>
</feature>
<dbReference type="AlphaFoldDB" id="A0A840VZN9"/>
<evidence type="ECO:0000313" key="2">
    <source>
        <dbReference type="EMBL" id="MBB5489980.1"/>
    </source>
</evidence>
<keyword evidence="1" id="KW-0812">Transmembrane</keyword>
<comment type="caution">
    <text evidence="2">The sequence shown here is derived from an EMBL/GenBank/DDBJ whole genome shotgun (WGS) entry which is preliminary data.</text>
</comment>
<keyword evidence="1" id="KW-0472">Membrane</keyword>